<sequence>MVRCCGWALCSQPMSVSVLAVARGDGGEDVVHLAPTTGAPMGAARGGSGGVRCLEIPQEREHPYHPQHHLSQRIYMATIFDNHI</sequence>
<evidence type="ECO:0000313" key="2">
    <source>
        <dbReference type="Proteomes" id="UP001141552"/>
    </source>
</evidence>
<evidence type="ECO:0000313" key="1">
    <source>
        <dbReference type="EMBL" id="KAJ4846773.1"/>
    </source>
</evidence>
<reference evidence="1" key="2">
    <citation type="journal article" date="2023" name="Plants (Basel)">
        <title>Annotation of the Turnera subulata (Passifloraceae) Draft Genome Reveals the S-Locus Evolved after the Divergence of Turneroideae from Passifloroideae in a Stepwise Manner.</title>
        <authorList>
            <person name="Henning P.M."/>
            <person name="Roalson E.H."/>
            <person name="Mir W."/>
            <person name="McCubbin A.G."/>
            <person name="Shore J.S."/>
        </authorList>
    </citation>
    <scope>NUCLEOTIDE SEQUENCE</scope>
    <source>
        <strain evidence="1">F60SS</strain>
    </source>
</reference>
<name>A0A9Q0GBP5_9ROSI</name>
<dbReference type="EMBL" id="JAKUCV010001342">
    <property type="protein sequence ID" value="KAJ4846773.1"/>
    <property type="molecule type" value="Genomic_DNA"/>
</dbReference>
<proteinExistence type="predicted"/>
<gene>
    <name evidence="1" type="ORF">Tsubulata_031244</name>
</gene>
<organism evidence="1 2">
    <name type="scientific">Turnera subulata</name>
    <dbReference type="NCBI Taxonomy" id="218843"/>
    <lineage>
        <taxon>Eukaryota</taxon>
        <taxon>Viridiplantae</taxon>
        <taxon>Streptophyta</taxon>
        <taxon>Embryophyta</taxon>
        <taxon>Tracheophyta</taxon>
        <taxon>Spermatophyta</taxon>
        <taxon>Magnoliopsida</taxon>
        <taxon>eudicotyledons</taxon>
        <taxon>Gunneridae</taxon>
        <taxon>Pentapetalae</taxon>
        <taxon>rosids</taxon>
        <taxon>fabids</taxon>
        <taxon>Malpighiales</taxon>
        <taxon>Passifloraceae</taxon>
        <taxon>Turnera</taxon>
    </lineage>
</organism>
<dbReference type="Proteomes" id="UP001141552">
    <property type="component" value="Unassembled WGS sequence"/>
</dbReference>
<keyword evidence="2" id="KW-1185">Reference proteome</keyword>
<dbReference type="AlphaFoldDB" id="A0A9Q0GBP5"/>
<protein>
    <submittedName>
        <fullName evidence="1">Uncharacterized protein</fullName>
    </submittedName>
</protein>
<accession>A0A9Q0GBP5</accession>
<comment type="caution">
    <text evidence="1">The sequence shown here is derived from an EMBL/GenBank/DDBJ whole genome shotgun (WGS) entry which is preliminary data.</text>
</comment>
<reference evidence="1" key="1">
    <citation type="submission" date="2022-02" db="EMBL/GenBank/DDBJ databases">
        <authorList>
            <person name="Henning P.M."/>
            <person name="McCubbin A.G."/>
            <person name="Shore J.S."/>
        </authorList>
    </citation>
    <scope>NUCLEOTIDE SEQUENCE</scope>
    <source>
        <strain evidence="1">F60SS</strain>
        <tissue evidence="1">Leaves</tissue>
    </source>
</reference>